<evidence type="ECO:0000313" key="3">
    <source>
        <dbReference type="EMBL" id="ABO94750.1"/>
    </source>
</evidence>
<dbReference type="SMART" id="SM00385">
    <property type="entry name" value="CYCLIN"/>
    <property type="match status" value="2"/>
</dbReference>
<dbReference type="Proteomes" id="UP000001568">
    <property type="component" value="Chromosome 2"/>
</dbReference>
<dbReference type="STRING" id="436017.A4RSP3"/>
<reference evidence="3 4" key="1">
    <citation type="journal article" date="2007" name="Proc. Natl. Acad. Sci. U.S.A.">
        <title>The tiny eukaryote Ostreococcus provides genomic insights into the paradox of plankton speciation.</title>
        <authorList>
            <person name="Palenik B."/>
            <person name="Grimwood J."/>
            <person name="Aerts A."/>
            <person name="Rouze P."/>
            <person name="Salamov A."/>
            <person name="Putnam N."/>
            <person name="Dupont C."/>
            <person name="Jorgensen R."/>
            <person name="Derelle E."/>
            <person name="Rombauts S."/>
            <person name="Zhou K."/>
            <person name="Otillar R."/>
            <person name="Merchant S.S."/>
            <person name="Podell S."/>
            <person name="Gaasterland T."/>
            <person name="Napoli C."/>
            <person name="Gendler K."/>
            <person name="Manuell A."/>
            <person name="Tai V."/>
            <person name="Vallon O."/>
            <person name="Piganeau G."/>
            <person name="Jancek S."/>
            <person name="Heijde M."/>
            <person name="Jabbari K."/>
            <person name="Bowler C."/>
            <person name="Lohr M."/>
            <person name="Robbens S."/>
            <person name="Werner G."/>
            <person name="Dubchak I."/>
            <person name="Pazour G.J."/>
            <person name="Ren Q."/>
            <person name="Paulsen I."/>
            <person name="Delwiche C."/>
            <person name="Schmutz J."/>
            <person name="Rokhsar D."/>
            <person name="Van de Peer Y."/>
            <person name="Moreau H."/>
            <person name="Grigoriev I.V."/>
        </authorList>
    </citation>
    <scope>NUCLEOTIDE SEQUENCE [LARGE SCALE GENOMIC DNA]</scope>
    <source>
        <strain evidence="3 4">CCE9901</strain>
    </source>
</reference>
<comment type="similarity">
    <text evidence="1">Belongs to the cyclin family.</text>
</comment>
<gene>
    <name evidence="3" type="primary">CycK</name>
    <name evidence="3" type="ORF">OSTLU_119632</name>
</gene>
<evidence type="ECO:0000259" key="2">
    <source>
        <dbReference type="SMART" id="SM00385"/>
    </source>
</evidence>
<organism evidence="3 4">
    <name type="scientific">Ostreococcus lucimarinus (strain CCE9901)</name>
    <dbReference type="NCBI Taxonomy" id="436017"/>
    <lineage>
        <taxon>Eukaryota</taxon>
        <taxon>Viridiplantae</taxon>
        <taxon>Chlorophyta</taxon>
        <taxon>Mamiellophyceae</taxon>
        <taxon>Mamiellales</taxon>
        <taxon>Bathycoccaceae</taxon>
        <taxon>Ostreococcus</taxon>
    </lineage>
</organism>
<dbReference type="SUPFAM" id="SSF47954">
    <property type="entry name" value="Cyclin-like"/>
    <property type="match status" value="2"/>
</dbReference>
<dbReference type="OrthoDB" id="10264655at2759"/>
<keyword evidence="4" id="KW-1185">Reference proteome</keyword>
<feature type="domain" description="Cyclin-like" evidence="2">
    <location>
        <begin position="21"/>
        <end position="125"/>
    </location>
</feature>
<dbReference type="GO" id="GO:0016538">
    <property type="term" value="F:cyclin-dependent protein serine/threonine kinase regulator activity"/>
    <property type="evidence" value="ECO:0007669"/>
    <property type="project" value="InterPro"/>
</dbReference>
<sequence length="245" mass="27896">MSSSIRTAKDASTERRWRYCDFLKEAGMKLKVPQLTIATAAVFCHRFFELDSQNAQQFETAVMATACLFLAGKVEETPKPLNDLARTSHLLQRKASDPTRLESSQQELHVELKETILRAERVLLHRLGFDFNVEHPYKHLLSVIKRMSQAGLIEEESTKTLAQVSWNFANDSLRTSLCLEYSANHIAEAVVYLATKFLSSKFELPKKWWEAVNVDPEISELIGNRILDLYEQTGPVELGYSDIST</sequence>
<dbReference type="PANTHER" id="PTHR10026">
    <property type="entry name" value="CYCLIN"/>
    <property type="match status" value="1"/>
</dbReference>
<dbReference type="PIRSF" id="PIRSF036580">
    <property type="entry name" value="Cyclin_L"/>
    <property type="match status" value="1"/>
</dbReference>
<evidence type="ECO:0000256" key="1">
    <source>
        <dbReference type="RuleBase" id="RU000383"/>
    </source>
</evidence>
<dbReference type="eggNOG" id="KOG0834">
    <property type="taxonomic scope" value="Eukaryota"/>
</dbReference>
<dbReference type="InterPro" id="IPR006671">
    <property type="entry name" value="Cyclin_N"/>
</dbReference>
<protein>
    <submittedName>
        <fullName evidence="3">CycK-related cyclin family protein</fullName>
    </submittedName>
</protein>
<dbReference type="EMBL" id="CP000582">
    <property type="protein sequence ID" value="ABO94750.1"/>
    <property type="molecule type" value="Genomic_DNA"/>
</dbReference>
<accession>A4RSP3</accession>
<dbReference type="InterPro" id="IPR013763">
    <property type="entry name" value="Cyclin-like_dom"/>
</dbReference>
<dbReference type="Pfam" id="PF00134">
    <property type="entry name" value="Cyclin_N"/>
    <property type="match status" value="1"/>
</dbReference>
<feature type="domain" description="Cyclin-like" evidence="2">
    <location>
        <begin position="142"/>
        <end position="231"/>
    </location>
</feature>
<dbReference type="HOGENOM" id="CLU_022000_4_1_1"/>
<dbReference type="RefSeq" id="XP_001416457.1">
    <property type="nucleotide sequence ID" value="XM_001416420.1"/>
</dbReference>
<dbReference type="AlphaFoldDB" id="A4RSP3"/>
<dbReference type="OMA" id="MYDMMKY"/>
<dbReference type="GeneID" id="5000249"/>
<dbReference type="GO" id="GO:0006357">
    <property type="term" value="P:regulation of transcription by RNA polymerase II"/>
    <property type="evidence" value="ECO:0007669"/>
    <property type="project" value="InterPro"/>
</dbReference>
<dbReference type="InterPro" id="IPR043198">
    <property type="entry name" value="Cyclin/Ssn8"/>
</dbReference>
<proteinExistence type="inferred from homology"/>
<dbReference type="Gene3D" id="1.10.472.10">
    <property type="entry name" value="Cyclin-like"/>
    <property type="match status" value="2"/>
</dbReference>
<dbReference type="KEGG" id="olu:OSTLU_119632"/>
<name>A4RSP3_OSTLU</name>
<evidence type="ECO:0000313" key="4">
    <source>
        <dbReference type="Proteomes" id="UP000001568"/>
    </source>
</evidence>
<keyword evidence="1" id="KW-0195">Cyclin</keyword>
<dbReference type="Gramene" id="ABO94750">
    <property type="protein sequence ID" value="ABO94750"/>
    <property type="gene ID" value="OSTLU_119632"/>
</dbReference>
<dbReference type="Pfam" id="PF21797">
    <property type="entry name" value="CycT2-like_C"/>
    <property type="match status" value="1"/>
</dbReference>
<dbReference type="InterPro" id="IPR036915">
    <property type="entry name" value="Cyclin-like_sf"/>
</dbReference>